<organism evidence="8 9">
    <name type="scientific">Cucurbitaria berberidis CBS 394.84</name>
    <dbReference type="NCBI Taxonomy" id="1168544"/>
    <lineage>
        <taxon>Eukaryota</taxon>
        <taxon>Fungi</taxon>
        <taxon>Dikarya</taxon>
        <taxon>Ascomycota</taxon>
        <taxon>Pezizomycotina</taxon>
        <taxon>Dothideomycetes</taxon>
        <taxon>Pleosporomycetidae</taxon>
        <taxon>Pleosporales</taxon>
        <taxon>Pleosporineae</taxon>
        <taxon>Cucurbitariaceae</taxon>
        <taxon>Cucurbitaria</taxon>
    </lineage>
</organism>
<feature type="signal peptide" evidence="6">
    <location>
        <begin position="1"/>
        <end position="22"/>
    </location>
</feature>
<dbReference type="PANTHER" id="PTHR47356">
    <property type="entry name" value="FAD-DEPENDENT MONOOXYGENASE ASQG-RELATED"/>
    <property type="match status" value="1"/>
</dbReference>
<dbReference type="SUPFAM" id="SSF51905">
    <property type="entry name" value="FAD/NAD(P)-binding domain"/>
    <property type="match status" value="1"/>
</dbReference>
<evidence type="ECO:0000256" key="3">
    <source>
        <dbReference type="ARBA" id="ARBA00022827"/>
    </source>
</evidence>
<feature type="transmembrane region" description="Helical" evidence="5">
    <location>
        <begin position="526"/>
        <end position="544"/>
    </location>
</feature>
<dbReference type="EMBL" id="ML976614">
    <property type="protein sequence ID" value="KAF1850137.1"/>
    <property type="molecule type" value="Genomic_DNA"/>
</dbReference>
<keyword evidence="5" id="KW-0812">Transmembrane</keyword>
<evidence type="ECO:0000256" key="2">
    <source>
        <dbReference type="ARBA" id="ARBA00022630"/>
    </source>
</evidence>
<feature type="domain" description="FAD-binding" evidence="7">
    <location>
        <begin position="7"/>
        <end position="354"/>
    </location>
</feature>
<evidence type="ECO:0000313" key="9">
    <source>
        <dbReference type="Proteomes" id="UP000800039"/>
    </source>
</evidence>
<dbReference type="RefSeq" id="XP_040792700.1">
    <property type="nucleotide sequence ID" value="XM_040936302.1"/>
</dbReference>
<dbReference type="InterPro" id="IPR036188">
    <property type="entry name" value="FAD/NAD-bd_sf"/>
</dbReference>
<dbReference type="Gene3D" id="3.50.50.60">
    <property type="entry name" value="FAD/NAD(P)-binding domain"/>
    <property type="match status" value="1"/>
</dbReference>
<keyword evidence="3" id="KW-0274">FAD</keyword>
<dbReference type="GO" id="GO:0071949">
    <property type="term" value="F:FAD binding"/>
    <property type="evidence" value="ECO:0007669"/>
    <property type="project" value="InterPro"/>
</dbReference>
<evidence type="ECO:0000259" key="7">
    <source>
        <dbReference type="Pfam" id="PF01494"/>
    </source>
</evidence>
<dbReference type="PANTHER" id="PTHR47356:SF2">
    <property type="entry name" value="FAD-BINDING DOMAIN-CONTAINING PROTEIN-RELATED"/>
    <property type="match status" value="1"/>
</dbReference>
<evidence type="ECO:0000256" key="5">
    <source>
        <dbReference type="SAM" id="Phobius"/>
    </source>
</evidence>
<dbReference type="InterPro" id="IPR050562">
    <property type="entry name" value="FAD_mOase_fung"/>
</dbReference>
<feature type="transmembrane region" description="Helical" evidence="5">
    <location>
        <begin position="734"/>
        <end position="751"/>
    </location>
</feature>
<feature type="chain" id="PRO_5040143997" evidence="6">
    <location>
        <begin position="23"/>
        <end position="812"/>
    </location>
</feature>
<dbReference type="Pfam" id="PF01494">
    <property type="entry name" value="FAD_binding_3"/>
    <property type="match status" value="1"/>
</dbReference>
<evidence type="ECO:0000256" key="6">
    <source>
        <dbReference type="SAM" id="SignalP"/>
    </source>
</evidence>
<keyword evidence="9" id="KW-1185">Reference proteome</keyword>
<proteinExistence type="inferred from homology"/>
<dbReference type="InterPro" id="IPR002938">
    <property type="entry name" value="FAD-bd"/>
</dbReference>
<keyword evidence="5" id="KW-0472">Membrane</keyword>
<keyword evidence="4" id="KW-0560">Oxidoreductase</keyword>
<evidence type="ECO:0000256" key="1">
    <source>
        <dbReference type="ARBA" id="ARBA00007992"/>
    </source>
</evidence>
<feature type="transmembrane region" description="Helical" evidence="5">
    <location>
        <begin position="771"/>
        <end position="790"/>
    </location>
</feature>
<dbReference type="AlphaFoldDB" id="A0A9P4GRR8"/>
<keyword evidence="6" id="KW-0732">Signal</keyword>
<feature type="transmembrane region" description="Helical" evidence="5">
    <location>
        <begin position="564"/>
        <end position="587"/>
    </location>
</feature>
<feature type="transmembrane region" description="Helical" evidence="5">
    <location>
        <begin position="607"/>
        <end position="624"/>
    </location>
</feature>
<keyword evidence="5" id="KW-1133">Transmembrane helix</keyword>
<dbReference type="PRINTS" id="PR00420">
    <property type="entry name" value="RNGMNOXGNASE"/>
</dbReference>
<sequence>MPPPKHAKILIAGGSVAGLALANSLEKTGIDYLVLEQWHEIAPDVGASIGIFPNGLRILDQLGCYDAITALNEGRDAFDVMKMRNEQGKTVFSMENPSRDFVERLGYEPIFVDRQILIRVLYENLKDKSRVLISKGVTNVVQTSDGVQVETKDGDLFTGEILVGADGIHSAVRREMWRLGNADRPGYFSRQERDEVATEFCCIFGISKSTDKYQHHSAQYVMSQGHSYLLASAPGNRMYWFLFKKLEKTVYGLYEQIPRYTEADENALVEKHANDPLGDALCFGDVYRLRTAATLQALPEVVFSKWHYGRIITIGDAAHKFNPINGQGGNSAIEDAAVLTNELFTLLKGKGKNADVTTENITTAFASMQAKRQNRASRMMKKAHTTQSVQAMDSLSSKLIARYIIPLANKEHGLEALLSASRPAARLEMLAVPSRPHYDSFYDERPARPLKKGYLTTVRLIASGVFLVLIYMATQNMKRSHTLQTSSYGRVETKTYTGVEPLDRIINMNAANSAGMANWSDTGHTLQFLYLASWLAPLLLVWFVEGHRYGARGTLIAWPTSYGVFMHVFSIAITAPVYCLASIWIAAGESYTPGIGRHIPSSTARGLLPSIVLGYVAPMLLMFIPTTISHFQGSAVMWQFAAISISFLVFAFSKSLAPGKQGSSDSYSSDAPHLLKAYKASFLFSLLYHFFTISYVLCSRDPAISFSRLIFAAHNSPGSWNDSREGIFSFMKQELLFSALAMALYGMYNIFDLRRRGLITTDEAVSVSVKFLGGQLVLGPGAALVGLWWWREKKILSISLEGSAEFYNTYYR</sequence>
<accession>A0A9P4GRR8</accession>
<name>A0A9P4GRR8_9PLEO</name>
<gene>
    <name evidence="8" type="ORF">K460DRAFT_400220</name>
</gene>
<dbReference type="Proteomes" id="UP000800039">
    <property type="component" value="Unassembled WGS sequence"/>
</dbReference>
<comment type="similarity">
    <text evidence="1">Belongs to the paxM FAD-dependent monooxygenase family.</text>
</comment>
<dbReference type="OrthoDB" id="10029326at2759"/>
<feature type="transmembrane region" description="Helical" evidence="5">
    <location>
        <begin position="454"/>
        <end position="473"/>
    </location>
</feature>
<dbReference type="GO" id="GO:0004497">
    <property type="term" value="F:monooxygenase activity"/>
    <property type="evidence" value="ECO:0007669"/>
    <property type="project" value="InterPro"/>
</dbReference>
<reference evidence="8" key="1">
    <citation type="submission" date="2020-01" db="EMBL/GenBank/DDBJ databases">
        <authorList>
            <consortium name="DOE Joint Genome Institute"/>
            <person name="Haridas S."/>
            <person name="Albert R."/>
            <person name="Binder M."/>
            <person name="Bloem J."/>
            <person name="Labutti K."/>
            <person name="Salamov A."/>
            <person name="Andreopoulos B."/>
            <person name="Baker S.E."/>
            <person name="Barry K."/>
            <person name="Bills G."/>
            <person name="Bluhm B.H."/>
            <person name="Cannon C."/>
            <person name="Castanera R."/>
            <person name="Culley D.E."/>
            <person name="Daum C."/>
            <person name="Ezra D."/>
            <person name="Gonzalez J.B."/>
            <person name="Henrissat B."/>
            <person name="Kuo A."/>
            <person name="Liang C."/>
            <person name="Lipzen A."/>
            <person name="Lutzoni F."/>
            <person name="Magnuson J."/>
            <person name="Mondo S."/>
            <person name="Nolan M."/>
            <person name="Ohm R."/>
            <person name="Pangilinan J."/>
            <person name="Park H.-J."/>
            <person name="Ramirez L."/>
            <person name="Alfaro M."/>
            <person name="Sun H."/>
            <person name="Tritt A."/>
            <person name="Yoshinaga Y."/>
            <person name="Zwiers L.-H."/>
            <person name="Turgeon B.G."/>
            <person name="Goodwin S.B."/>
            <person name="Spatafora J.W."/>
            <person name="Crous P.W."/>
            <person name="Grigoriev I.V."/>
        </authorList>
    </citation>
    <scope>NUCLEOTIDE SEQUENCE</scope>
    <source>
        <strain evidence="8">CBS 394.84</strain>
    </source>
</reference>
<protein>
    <submittedName>
        <fullName evidence="8">FAD/NAD(P)-binding domain-containing protein</fullName>
    </submittedName>
</protein>
<dbReference type="GeneID" id="63853552"/>
<keyword evidence="2" id="KW-0285">Flavoprotein</keyword>
<feature type="transmembrane region" description="Helical" evidence="5">
    <location>
        <begin position="636"/>
        <end position="657"/>
    </location>
</feature>
<evidence type="ECO:0000313" key="8">
    <source>
        <dbReference type="EMBL" id="KAF1850137.1"/>
    </source>
</evidence>
<comment type="caution">
    <text evidence="8">The sequence shown here is derived from an EMBL/GenBank/DDBJ whole genome shotgun (WGS) entry which is preliminary data.</text>
</comment>
<evidence type="ECO:0000256" key="4">
    <source>
        <dbReference type="ARBA" id="ARBA00023002"/>
    </source>
</evidence>